<dbReference type="GeneID" id="34577273"/>
<evidence type="ECO:0000256" key="4">
    <source>
        <dbReference type="ARBA" id="ARBA00022833"/>
    </source>
</evidence>
<keyword evidence="9" id="KW-1185">Reference proteome</keyword>
<feature type="domain" description="C2H2-type" evidence="7">
    <location>
        <begin position="250"/>
        <end position="272"/>
    </location>
</feature>
<dbReference type="EMBL" id="LXJU01000011">
    <property type="protein sequence ID" value="OGE52087.1"/>
    <property type="molecule type" value="Genomic_DNA"/>
</dbReference>
<evidence type="ECO:0000313" key="8">
    <source>
        <dbReference type="EMBL" id="OGE52087.1"/>
    </source>
</evidence>
<feature type="domain" description="C2H2-type" evidence="7">
    <location>
        <begin position="280"/>
        <end position="307"/>
    </location>
</feature>
<keyword evidence="2" id="KW-0677">Repeat</keyword>
<dbReference type="PANTHER" id="PTHR24408:SF58">
    <property type="entry name" value="TRANSCRIPTION FACTOR (TFIIIA), PUTATIVE (AFU_ORTHOLOGUE AFUA_1G05150)-RELATED"/>
    <property type="match status" value="1"/>
</dbReference>
<evidence type="ECO:0000256" key="5">
    <source>
        <dbReference type="PROSITE-ProRule" id="PRU00042"/>
    </source>
</evidence>
<dbReference type="GO" id="GO:0008270">
    <property type="term" value="F:zinc ion binding"/>
    <property type="evidence" value="ECO:0007669"/>
    <property type="project" value="UniProtKB-KW"/>
</dbReference>
<dbReference type="InterPro" id="IPR036236">
    <property type="entry name" value="Znf_C2H2_sf"/>
</dbReference>
<organism evidence="8 9">
    <name type="scientific">Penicillium arizonense</name>
    <dbReference type="NCBI Taxonomy" id="1835702"/>
    <lineage>
        <taxon>Eukaryota</taxon>
        <taxon>Fungi</taxon>
        <taxon>Dikarya</taxon>
        <taxon>Ascomycota</taxon>
        <taxon>Pezizomycotina</taxon>
        <taxon>Eurotiomycetes</taxon>
        <taxon>Eurotiomycetidae</taxon>
        <taxon>Eurotiales</taxon>
        <taxon>Aspergillaceae</taxon>
        <taxon>Penicillium</taxon>
    </lineage>
</organism>
<evidence type="ECO:0000256" key="6">
    <source>
        <dbReference type="SAM" id="MobiDB-lite"/>
    </source>
</evidence>
<dbReference type="Proteomes" id="UP000177622">
    <property type="component" value="Unassembled WGS sequence"/>
</dbReference>
<dbReference type="GO" id="GO:0005634">
    <property type="term" value="C:nucleus"/>
    <property type="evidence" value="ECO:0007669"/>
    <property type="project" value="TreeGrafter"/>
</dbReference>
<dbReference type="RefSeq" id="XP_022487529.1">
    <property type="nucleotide sequence ID" value="XM_022632539.1"/>
</dbReference>
<dbReference type="PANTHER" id="PTHR24408">
    <property type="entry name" value="ZINC FINGER PROTEIN"/>
    <property type="match status" value="1"/>
</dbReference>
<dbReference type="PROSITE" id="PS50157">
    <property type="entry name" value="ZINC_FINGER_C2H2_2"/>
    <property type="match status" value="2"/>
</dbReference>
<keyword evidence="4" id="KW-0862">Zinc</keyword>
<keyword evidence="1" id="KW-0479">Metal-binding</keyword>
<dbReference type="AlphaFoldDB" id="A0A1F5LG38"/>
<dbReference type="SUPFAM" id="SSF57667">
    <property type="entry name" value="beta-beta-alpha zinc fingers"/>
    <property type="match status" value="1"/>
</dbReference>
<dbReference type="GO" id="GO:0043565">
    <property type="term" value="F:sequence-specific DNA binding"/>
    <property type="evidence" value="ECO:0007669"/>
    <property type="project" value="TreeGrafter"/>
</dbReference>
<dbReference type="FunFam" id="3.30.160.60:FF:000100">
    <property type="entry name" value="Zinc finger 45-like"/>
    <property type="match status" value="1"/>
</dbReference>
<dbReference type="Pfam" id="PF00096">
    <property type="entry name" value="zf-C2H2"/>
    <property type="match status" value="2"/>
</dbReference>
<dbReference type="OrthoDB" id="6910977at2759"/>
<evidence type="ECO:0000256" key="3">
    <source>
        <dbReference type="ARBA" id="ARBA00022771"/>
    </source>
</evidence>
<gene>
    <name evidence="8" type="ORF">PENARI_c011G02957</name>
</gene>
<dbReference type="STRING" id="1835702.A0A1F5LG38"/>
<evidence type="ECO:0000256" key="1">
    <source>
        <dbReference type="ARBA" id="ARBA00022723"/>
    </source>
</evidence>
<dbReference type="GO" id="GO:0000981">
    <property type="term" value="F:DNA-binding transcription factor activity, RNA polymerase II-specific"/>
    <property type="evidence" value="ECO:0007669"/>
    <property type="project" value="TreeGrafter"/>
</dbReference>
<comment type="caution">
    <text evidence="8">The sequence shown here is derived from an EMBL/GenBank/DDBJ whole genome shotgun (WGS) entry which is preliminary data.</text>
</comment>
<feature type="compositionally biased region" description="Polar residues" evidence="6">
    <location>
        <begin position="217"/>
        <end position="236"/>
    </location>
</feature>
<feature type="region of interest" description="Disordered" evidence="6">
    <location>
        <begin position="217"/>
        <end position="243"/>
    </location>
</feature>
<dbReference type="InterPro" id="IPR013087">
    <property type="entry name" value="Znf_C2H2_type"/>
</dbReference>
<evidence type="ECO:0000256" key="2">
    <source>
        <dbReference type="ARBA" id="ARBA00022737"/>
    </source>
</evidence>
<accession>A0A1F5LG38</accession>
<keyword evidence="3 5" id="KW-0863">Zinc-finger</keyword>
<evidence type="ECO:0000259" key="7">
    <source>
        <dbReference type="PROSITE" id="PS50157"/>
    </source>
</evidence>
<sequence>MDRTQLVHHAFASRPEETQSLETSSAYSSPVSAIGSQGGFSPVGLGISHCGMENAFGQVRLYTPSMPVPPAMPSQLVPEAATYEFQFEVDDDRSQYAISNGLPDASESSLGVYSPTAMSASPSYNSVDLDPHQCTFPPNFYSWIQTPCSGPTTPSELVTAAVDSGTGEWDQSLFSNTCAPVNMPILPVIDTAYPAMREDMSLGSASGQNMTPERIMTQSRTASPGTTEMDSQSINGGRSPRSKLVSASGLECPMCGAKFTRRSNCKEHQKAHDPSWKKKHPCEECGKTFGRMADLKRHLNSGSADGSEADI</sequence>
<dbReference type="Gene3D" id="3.30.160.60">
    <property type="entry name" value="Classic Zinc Finger"/>
    <property type="match status" value="2"/>
</dbReference>
<name>A0A1F5LG38_PENAI</name>
<reference evidence="8 9" key="1">
    <citation type="journal article" date="2016" name="Sci. Rep.">
        <title>Penicillium arizonense, a new, genome sequenced fungal species, reveals a high chemical diversity in secreted metabolites.</title>
        <authorList>
            <person name="Grijseels S."/>
            <person name="Nielsen J.C."/>
            <person name="Randelovic M."/>
            <person name="Nielsen J."/>
            <person name="Nielsen K.F."/>
            <person name="Workman M."/>
            <person name="Frisvad J.C."/>
        </authorList>
    </citation>
    <scope>NUCLEOTIDE SEQUENCE [LARGE SCALE GENOMIC DNA]</scope>
    <source>
        <strain evidence="8 9">CBS 141311</strain>
    </source>
</reference>
<evidence type="ECO:0000313" key="9">
    <source>
        <dbReference type="Proteomes" id="UP000177622"/>
    </source>
</evidence>
<proteinExistence type="predicted"/>
<protein>
    <recommendedName>
        <fullName evidence="7">C2H2-type domain-containing protein</fullName>
    </recommendedName>
</protein>
<dbReference type="SMART" id="SM00355">
    <property type="entry name" value="ZnF_C2H2"/>
    <property type="match status" value="2"/>
</dbReference>
<dbReference type="PROSITE" id="PS00028">
    <property type="entry name" value="ZINC_FINGER_C2H2_1"/>
    <property type="match status" value="1"/>
</dbReference>